<proteinExistence type="predicted"/>
<reference evidence="1" key="1">
    <citation type="journal article" date="2015" name="Nature">
        <title>Complex archaea that bridge the gap between prokaryotes and eukaryotes.</title>
        <authorList>
            <person name="Spang A."/>
            <person name="Saw J.H."/>
            <person name="Jorgensen S.L."/>
            <person name="Zaremba-Niedzwiedzka K."/>
            <person name="Martijn J."/>
            <person name="Lind A.E."/>
            <person name="van Eijk R."/>
            <person name="Schleper C."/>
            <person name="Guy L."/>
            <person name="Ettema T.J."/>
        </authorList>
    </citation>
    <scope>NUCLEOTIDE SEQUENCE</scope>
</reference>
<dbReference type="EMBL" id="LAZR01033725">
    <property type="protein sequence ID" value="KKL47275.1"/>
    <property type="molecule type" value="Genomic_DNA"/>
</dbReference>
<accession>A0A0F9EQZ2</accession>
<evidence type="ECO:0000313" key="1">
    <source>
        <dbReference type="EMBL" id="KKL47275.1"/>
    </source>
</evidence>
<gene>
    <name evidence="1" type="ORF">LCGC14_2337170</name>
</gene>
<dbReference type="AlphaFoldDB" id="A0A0F9EQZ2"/>
<organism evidence="1">
    <name type="scientific">marine sediment metagenome</name>
    <dbReference type="NCBI Taxonomy" id="412755"/>
    <lineage>
        <taxon>unclassified sequences</taxon>
        <taxon>metagenomes</taxon>
        <taxon>ecological metagenomes</taxon>
    </lineage>
</organism>
<name>A0A0F9EQZ2_9ZZZZ</name>
<sequence>MEYMHKRKGLRRLLFMAVNRQGDQDGDDCKNSHFFKPVSDLTQFTQGPFPSRCVAVPSR</sequence>
<comment type="caution">
    <text evidence="1">The sequence shown here is derived from an EMBL/GenBank/DDBJ whole genome shotgun (WGS) entry which is preliminary data.</text>
</comment>
<protein>
    <submittedName>
        <fullName evidence="1">Uncharacterized protein</fullName>
    </submittedName>
</protein>